<dbReference type="AlphaFoldDB" id="A0A814ZE49"/>
<feature type="transmembrane region" description="Helical" evidence="1">
    <location>
        <begin position="6"/>
        <end position="26"/>
    </location>
</feature>
<evidence type="ECO:0000256" key="1">
    <source>
        <dbReference type="SAM" id="Phobius"/>
    </source>
</evidence>
<keyword evidence="1" id="KW-0812">Transmembrane</keyword>
<dbReference type="EMBL" id="CAJNOU010001692">
    <property type="protein sequence ID" value="CAF1240722.1"/>
    <property type="molecule type" value="Genomic_DNA"/>
</dbReference>
<evidence type="ECO:0000313" key="2">
    <source>
        <dbReference type="EMBL" id="CAF1240722.1"/>
    </source>
</evidence>
<keyword evidence="1" id="KW-1133">Transmembrane helix</keyword>
<sequence length="124" mass="15064">MLIIAYQFSLLIFLLIFSLIQCLHFLGRSFTYKHVQQIIDYKIYKSILVEIHFPISNNFFLCTSKQINDHMIAYLIDENILYDNTTKKYLWNQTLIKKRDQQYYDIECFSDKFHNACQNFKQQI</sequence>
<evidence type="ECO:0000313" key="3">
    <source>
        <dbReference type="Proteomes" id="UP000663889"/>
    </source>
</evidence>
<dbReference type="Proteomes" id="UP000663889">
    <property type="component" value="Unassembled WGS sequence"/>
</dbReference>
<organism evidence="2 3">
    <name type="scientific">Rotaria sordida</name>
    <dbReference type="NCBI Taxonomy" id="392033"/>
    <lineage>
        <taxon>Eukaryota</taxon>
        <taxon>Metazoa</taxon>
        <taxon>Spiralia</taxon>
        <taxon>Gnathifera</taxon>
        <taxon>Rotifera</taxon>
        <taxon>Eurotatoria</taxon>
        <taxon>Bdelloidea</taxon>
        <taxon>Philodinida</taxon>
        <taxon>Philodinidae</taxon>
        <taxon>Rotaria</taxon>
    </lineage>
</organism>
<name>A0A814ZE49_9BILA</name>
<proteinExistence type="predicted"/>
<keyword evidence="1" id="KW-0472">Membrane</keyword>
<protein>
    <recommendedName>
        <fullName evidence="4">Transmembrane protein</fullName>
    </recommendedName>
</protein>
<reference evidence="2" key="1">
    <citation type="submission" date="2021-02" db="EMBL/GenBank/DDBJ databases">
        <authorList>
            <person name="Nowell W R."/>
        </authorList>
    </citation>
    <scope>NUCLEOTIDE SEQUENCE</scope>
</reference>
<comment type="caution">
    <text evidence="2">The sequence shown here is derived from an EMBL/GenBank/DDBJ whole genome shotgun (WGS) entry which is preliminary data.</text>
</comment>
<gene>
    <name evidence="2" type="ORF">SEV965_LOCUS23207</name>
</gene>
<evidence type="ECO:0008006" key="4">
    <source>
        <dbReference type="Google" id="ProtNLM"/>
    </source>
</evidence>
<accession>A0A814ZE49</accession>